<dbReference type="EMBL" id="BAABBF010000001">
    <property type="protein sequence ID" value="GAA3693978.1"/>
    <property type="molecule type" value="Genomic_DNA"/>
</dbReference>
<feature type="transmembrane region" description="Helical" evidence="8">
    <location>
        <begin position="370"/>
        <end position="391"/>
    </location>
</feature>
<comment type="subcellular location">
    <subcellularLocation>
        <location evidence="1">Cell membrane</location>
        <topology evidence="1">Multi-pass membrane protein</topology>
    </subcellularLocation>
</comment>
<dbReference type="InterPro" id="IPR005828">
    <property type="entry name" value="MFS_sugar_transport-like"/>
</dbReference>
<dbReference type="PROSITE" id="PS00216">
    <property type="entry name" value="SUGAR_TRANSPORT_1"/>
    <property type="match status" value="1"/>
</dbReference>
<evidence type="ECO:0000256" key="8">
    <source>
        <dbReference type="SAM" id="Phobius"/>
    </source>
</evidence>
<keyword evidence="5" id="KW-0769">Symport</keyword>
<dbReference type="SUPFAM" id="SSF103473">
    <property type="entry name" value="MFS general substrate transporter"/>
    <property type="match status" value="1"/>
</dbReference>
<dbReference type="Proteomes" id="UP001500523">
    <property type="component" value="Unassembled WGS sequence"/>
</dbReference>
<dbReference type="InterPro" id="IPR036259">
    <property type="entry name" value="MFS_trans_sf"/>
</dbReference>
<dbReference type="Gene3D" id="1.20.1250.20">
    <property type="entry name" value="MFS general substrate transporter like domains"/>
    <property type="match status" value="1"/>
</dbReference>
<evidence type="ECO:0000256" key="4">
    <source>
        <dbReference type="ARBA" id="ARBA00022692"/>
    </source>
</evidence>
<feature type="transmembrane region" description="Helical" evidence="8">
    <location>
        <begin position="278"/>
        <end position="297"/>
    </location>
</feature>
<gene>
    <name evidence="10" type="ORF">GCM10022268_01040</name>
</gene>
<keyword evidence="2" id="KW-0813">Transport</keyword>
<keyword evidence="11" id="KW-1185">Reference proteome</keyword>
<feature type="transmembrane region" description="Helical" evidence="8">
    <location>
        <begin position="159"/>
        <end position="178"/>
    </location>
</feature>
<dbReference type="InterPro" id="IPR020846">
    <property type="entry name" value="MFS_dom"/>
</dbReference>
<evidence type="ECO:0000256" key="6">
    <source>
        <dbReference type="ARBA" id="ARBA00022989"/>
    </source>
</evidence>
<feature type="transmembrane region" description="Helical" evidence="8">
    <location>
        <begin position="309"/>
        <end position="328"/>
    </location>
</feature>
<keyword evidence="4 8" id="KW-0812">Transmembrane</keyword>
<dbReference type="PROSITE" id="PS50850">
    <property type="entry name" value="MFS"/>
    <property type="match status" value="1"/>
</dbReference>
<feature type="transmembrane region" description="Helical" evidence="8">
    <location>
        <begin position="190"/>
        <end position="209"/>
    </location>
</feature>
<dbReference type="InterPro" id="IPR051084">
    <property type="entry name" value="H+-coupled_symporters"/>
</dbReference>
<sequence length="433" mass="47028">MTTITAGQPVSRQERLKAIIGGSTGNLVEWFDWYVYSAFTLYFAPHFFPSDDPTARLLSAAAVFAVGFVMRPIGAWIMGIYADRHGRKSGLTLSVSLMCAGSLIIACTPGYETIGVAAPALLVLARLMQGLSVGGEYGASATYLSEMAGKDRRGFFSSFQYVTLISGQLLAIMVLLILQSTMTEAALDSWGWRIPFVIGAALAVVVFYLRRGLAETESFTNAKANDAPKSGFLQLIRHHPKETAVVMLLTAGGTLAFYAYSIYMQKFLVNTSGFSRPVASQINAATLFVFMLLQPVAGALSDRIGRKPLMVGFGIAGVLFTYPIFTALETTRDPWVAGALVMAALVIVTGYTSINAVVKAELFPAHIRALGVALPYALANTLFGGTAEYVALRFKDGGYERGFYWYVTAMIAISLVVYLRMKDTRRNSRIMED</sequence>
<dbReference type="RefSeq" id="WP_344691229.1">
    <property type="nucleotide sequence ID" value="NZ_BAABBF010000001.1"/>
</dbReference>
<evidence type="ECO:0000256" key="3">
    <source>
        <dbReference type="ARBA" id="ARBA00022475"/>
    </source>
</evidence>
<evidence type="ECO:0000313" key="11">
    <source>
        <dbReference type="Proteomes" id="UP001500523"/>
    </source>
</evidence>
<evidence type="ECO:0000313" key="10">
    <source>
        <dbReference type="EMBL" id="GAA3693978.1"/>
    </source>
</evidence>
<feature type="transmembrane region" description="Helical" evidence="8">
    <location>
        <begin position="403"/>
        <end position="421"/>
    </location>
</feature>
<feature type="transmembrane region" description="Helical" evidence="8">
    <location>
        <begin position="334"/>
        <end position="358"/>
    </location>
</feature>
<evidence type="ECO:0000259" key="9">
    <source>
        <dbReference type="PROSITE" id="PS50850"/>
    </source>
</evidence>
<comment type="caution">
    <text evidence="10">The sequence shown here is derived from an EMBL/GenBank/DDBJ whole genome shotgun (WGS) entry which is preliminary data.</text>
</comment>
<evidence type="ECO:0000256" key="5">
    <source>
        <dbReference type="ARBA" id="ARBA00022847"/>
    </source>
</evidence>
<organism evidence="10 11">
    <name type="scientific">Sphingomonas cynarae</name>
    <dbReference type="NCBI Taxonomy" id="930197"/>
    <lineage>
        <taxon>Bacteria</taxon>
        <taxon>Pseudomonadati</taxon>
        <taxon>Pseudomonadota</taxon>
        <taxon>Alphaproteobacteria</taxon>
        <taxon>Sphingomonadales</taxon>
        <taxon>Sphingomonadaceae</taxon>
        <taxon>Sphingomonas</taxon>
    </lineage>
</organism>
<keyword evidence="7 8" id="KW-0472">Membrane</keyword>
<reference evidence="11" key="1">
    <citation type="journal article" date="2019" name="Int. J. Syst. Evol. Microbiol.">
        <title>The Global Catalogue of Microorganisms (GCM) 10K type strain sequencing project: providing services to taxonomists for standard genome sequencing and annotation.</title>
        <authorList>
            <consortium name="The Broad Institute Genomics Platform"/>
            <consortium name="The Broad Institute Genome Sequencing Center for Infectious Disease"/>
            <person name="Wu L."/>
            <person name="Ma J."/>
        </authorList>
    </citation>
    <scope>NUCLEOTIDE SEQUENCE [LARGE SCALE GENOMIC DNA]</scope>
    <source>
        <strain evidence="11">JCM 17498</strain>
    </source>
</reference>
<dbReference type="InterPro" id="IPR005829">
    <property type="entry name" value="Sugar_transporter_CS"/>
</dbReference>
<feature type="transmembrane region" description="Helical" evidence="8">
    <location>
        <begin position="57"/>
        <end position="78"/>
    </location>
</feature>
<evidence type="ECO:0000256" key="2">
    <source>
        <dbReference type="ARBA" id="ARBA00022448"/>
    </source>
</evidence>
<name>A0ABP7CTP4_9SPHN</name>
<keyword evidence="6 8" id="KW-1133">Transmembrane helix</keyword>
<accession>A0ABP7CTP4</accession>
<evidence type="ECO:0000256" key="7">
    <source>
        <dbReference type="ARBA" id="ARBA00023136"/>
    </source>
</evidence>
<feature type="domain" description="Major facilitator superfamily (MFS) profile" evidence="9">
    <location>
        <begin position="18"/>
        <end position="426"/>
    </location>
</feature>
<dbReference type="CDD" id="cd17367">
    <property type="entry name" value="MFS_KgtP"/>
    <property type="match status" value="1"/>
</dbReference>
<dbReference type="Pfam" id="PF00083">
    <property type="entry name" value="Sugar_tr"/>
    <property type="match status" value="2"/>
</dbReference>
<dbReference type="PANTHER" id="PTHR43528:SF5">
    <property type="entry name" value="PROLINE_BETAINE TRANSPORTER"/>
    <property type="match status" value="1"/>
</dbReference>
<protein>
    <submittedName>
        <fullName evidence="10">MFS transporter</fullName>
    </submittedName>
</protein>
<dbReference type="PROSITE" id="PS00217">
    <property type="entry name" value="SUGAR_TRANSPORT_2"/>
    <property type="match status" value="1"/>
</dbReference>
<dbReference type="PANTHER" id="PTHR43528">
    <property type="entry name" value="ALPHA-KETOGLUTARATE PERMEASE"/>
    <property type="match status" value="1"/>
</dbReference>
<proteinExistence type="predicted"/>
<feature type="transmembrane region" description="Helical" evidence="8">
    <location>
        <begin position="244"/>
        <end position="263"/>
    </location>
</feature>
<keyword evidence="3" id="KW-1003">Cell membrane</keyword>
<evidence type="ECO:0000256" key="1">
    <source>
        <dbReference type="ARBA" id="ARBA00004651"/>
    </source>
</evidence>